<accession>X1MLP3</accession>
<reference evidence="2" key="1">
    <citation type="journal article" date="2014" name="Front. Microbiol.">
        <title>High frequency of phylogenetically diverse reductive dehalogenase-homologous genes in deep subseafloor sedimentary metagenomes.</title>
        <authorList>
            <person name="Kawai M."/>
            <person name="Futagami T."/>
            <person name="Toyoda A."/>
            <person name="Takaki Y."/>
            <person name="Nishi S."/>
            <person name="Hori S."/>
            <person name="Arai W."/>
            <person name="Tsubouchi T."/>
            <person name="Morono Y."/>
            <person name="Uchiyama I."/>
            <person name="Ito T."/>
            <person name="Fujiyama A."/>
            <person name="Inagaki F."/>
            <person name="Takami H."/>
        </authorList>
    </citation>
    <scope>NUCLEOTIDE SEQUENCE</scope>
    <source>
        <strain evidence="2">Expedition CK06-06</strain>
    </source>
</reference>
<dbReference type="Pfam" id="PF02190">
    <property type="entry name" value="LON_substr_bdg"/>
    <property type="match status" value="1"/>
</dbReference>
<organism evidence="2">
    <name type="scientific">marine sediment metagenome</name>
    <dbReference type="NCBI Taxonomy" id="412755"/>
    <lineage>
        <taxon>unclassified sequences</taxon>
        <taxon>metagenomes</taxon>
        <taxon>ecological metagenomes</taxon>
    </lineage>
</organism>
<sequence length="53" mass="5966">AMIQSVVFPNISIPILVGRKKSVEAIEYALKKDRIVALITQKDKNKRGTRSQI</sequence>
<evidence type="ECO:0000313" key="2">
    <source>
        <dbReference type="EMBL" id="GAI07304.1"/>
    </source>
</evidence>
<dbReference type="InterPro" id="IPR003111">
    <property type="entry name" value="Lon_prtase_N"/>
</dbReference>
<dbReference type="SUPFAM" id="SSF88697">
    <property type="entry name" value="PUA domain-like"/>
    <property type="match status" value="1"/>
</dbReference>
<gene>
    <name evidence="2" type="ORF">S06H3_21619</name>
</gene>
<protein>
    <recommendedName>
        <fullName evidence="1">Lon N-terminal domain-containing protein</fullName>
    </recommendedName>
</protein>
<dbReference type="EMBL" id="BARV01011385">
    <property type="protein sequence ID" value="GAI07304.1"/>
    <property type="molecule type" value="Genomic_DNA"/>
</dbReference>
<dbReference type="Gene3D" id="2.30.130.40">
    <property type="entry name" value="LON domain-like"/>
    <property type="match status" value="1"/>
</dbReference>
<feature type="non-terminal residue" evidence="2">
    <location>
        <position position="1"/>
    </location>
</feature>
<evidence type="ECO:0000259" key="1">
    <source>
        <dbReference type="Pfam" id="PF02190"/>
    </source>
</evidence>
<dbReference type="InterPro" id="IPR046336">
    <property type="entry name" value="Lon_prtase_N_sf"/>
</dbReference>
<name>X1MLP3_9ZZZZ</name>
<comment type="caution">
    <text evidence="2">The sequence shown here is derived from an EMBL/GenBank/DDBJ whole genome shotgun (WGS) entry which is preliminary data.</text>
</comment>
<feature type="domain" description="Lon N-terminal" evidence="1">
    <location>
        <begin position="5"/>
        <end position="48"/>
    </location>
</feature>
<dbReference type="InterPro" id="IPR015947">
    <property type="entry name" value="PUA-like_sf"/>
</dbReference>
<proteinExistence type="predicted"/>
<dbReference type="AlphaFoldDB" id="X1MLP3"/>